<accession>S6B1R2</accession>
<keyword evidence="1" id="KW-1133">Transmembrane helix</keyword>
<feature type="transmembrane region" description="Helical" evidence="1">
    <location>
        <begin position="38"/>
        <end position="56"/>
    </location>
</feature>
<feature type="transmembrane region" description="Helical" evidence="1">
    <location>
        <begin position="7"/>
        <end position="26"/>
    </location>
</feature>
<dbReference type="RefSeq" id="YP_008318442.1">
    <property type="nucleotide sequence ID" value="NC_021856.1"/>
</dbReference>
<sequence length="78" mass="8925">MRKTTKIQLMYTGTLAAITLLFHVIYYQVTGEVKENAIAPNILCIIVYYIALGVGLNEGRAMGYNECVKHLEERFKKR</sequence>
<dbReference type="KEGG" id="vg:16511468"/>
<organism evidence="2 3">
    <name type="scientific">Bacillus phage phiNIT1</name>
    <dbReference type="NCBI Taxonomy" id="207656"/>
    <lineage>
        <taxon>Viruses</taxon>
        <taxon>Duplodnaviria</taxon>
        <taxon>Heunggongvirae</taxon>
        <taxon>Uroviricota</taxon>
        <taxon>Caudoviricetes</taxon>
        <taxon>Herelleviridae</taxon>
        <taxon>Bastillevirinae</taxon>
        <taxon>Nitunavirus</taxon>
        <taxon>Nitunavirus NIT1</taxon>
    </lineage>
</organism>
<evidence type="ECO:0000256" key="1">
    <source>
        <dbReference type="SAM" id="Phobius"/>
    </source>
</evidence>
<dbReference type="Proteomes" id="UP000014701">
    <property type="component" value="Segment"/>
</dbReference>
<proteinExistence type="predicted"/>
<keyword evidence="1" id="KW-0472">Membrane</keyword>
<reference evidence="2 3" key="1">
    <citation type="submission" date="2013-02" db="EMBL/GenBank/DDBJ databases">
        <title>phiNIT1 genome sequensing.</title>
        <authorList>
            <person name="Ozaki T."/>
            <person name="Kaneko J."/>
        </authorList>
    </citation>
    <scope>NUCLEOTIDE SEQUENCE [LARGE SCALE GENOMIC DNA]</scope>
    <source>
        <strain evidence="2">PhiNIT1</strain>
    </source>
</reference>
<keyword evidence="1" id="KW-0812">Transmembrane</keyword>
<evidence type="ECO:0000313" key="2">
    <source>
        <dbReference type="EMBL" id="BAN59674.1"/>
    </source>
</evidence>
<dbReference type="EMBL" id="AP013029">
    <property type="protein sequence ID" value="BAN59674.1"/>
    <property type="molecule type" value="Genomic_DNA"/>
</dbReference>
<protein>
    <submittedName>
        <fullName evidence="2">Uncharacterized protein</fullName>
    </submittedName>
</protein>
<keyword evidence="3" id="KW-1185">Reference proteome</keyword>
<gene>
    <name evidence="2" type="primary">orf78b</name>
</gene>
<evidence type="ECO:0000313" key="3">
    <source>
        <dbReference type="Proteomes" id="UP000014701"/>
    </source>
</evidence>
<dbReference type="GeneID" id="16511468"/>
<name>S6B1R2_9CAUD</name>